<dbReference type="FunFam" id="3.90.800.10:FF:000001">
    <property type="entry name" value="Glutamine--tRNA ligase"/>
    <property type="match status" value="1"/>
</dbReference>
<dbReference type="PRINTS" id="PR00987">
    <property type="entry name" value="TRNASYNTHGLU"/>
</dbReference>
<keyword evidence="1 7" id="KW-0963">Cytoplasm</keyword>
<evidence type="ECO:0000256" key="7">
    <source>
        <dbReference type="HAMAP-Rule" id="MF_00126"/>
    </source>
</evidence>
<dbReference type="RefSeq" id="WP_078768850.1">
    <property type="nucleotide sequence ID" value="NZ_FUWW01000016.1"/>
</dbReference>
<dbReference type="OrthoDB" id="9801560at2"/>
<feature type="binding site" evidence="7">
    <location>
        <begin position="46"/>
        <end position="52"/>
    </location>
    <ligand>
        <name>ATP</name>
        <dbReference type="ChEBI" id="CHEBI:30616"/>
    </ligand>
</feature>
<dbReference type="GO" id="GO:0006425">
    <property type="term" value="P:glutaminyl-tRNA aminoacylation"/>
    <property type="evidence" value="ECO:0007669"/>
    <property type="project" value="UniProtKB-UniRule"/>
</dbReference>
<proteinExistence type="inferred from homology"/>
<feature type="binding site" evidence="7">
    <location>
        <begin position="40"/>
        <end position="42"/>
    </location>
    <ligand>
        <name>ATP</name>
        <dbReference type="ChEBI" id="CHEBI:30616"/>
    </ligand>
</feature>
<evidence type="ECO:0000256" key="2">
    <source>
        <dbReference type="ARBA" id="ARBA00022598"/>
    </source>
</evidence>
<dbReference type="FunFam" id="1.10.1160.10:FF:000001">
    <property type="entry name" value="Glutamine--tRNA ligase"/>
    <property type="match status" value="1"/>
</dbReference>
<name>A0A1T4MVG9_9FIRM</name>
<gene>
    <name evidence="7" type="primary">glnS</name>
    <name evidence="12" type="ORF">SAMN02745114_01387</name>
</gene>
<dbReference type="InterPro" id="IPR004514">
    <property type="entry name" value="Gln-tRNA-synth"/>
</dbReference>
<dbReference type="Gene3D" id="3.40.50.620">
    <property type="entry name" value="HUPs"/>
    <property type="match status" value="1"/>
</dbReference>
<accession>A0A1T4MVG9</accession>
<comment type="subunit">
    <text evidence="7">Monomer.</text>
</comment>
<feature type="domain" description="Glutamyl/glutaminyl-tRNA synthetase class Ib catalytic" evidence="9">
    <location>
        <begin position="33"/>
        <end position="341"/>
    </location>
</feature>
<feature type="binding site" evidence="7">
    <location>
        <position position="216"/>
    </location>
    <ligand>
        <name>L-glutamine</name>
        <dbReference type="ChEBI" id="CHEBI:58359"/>
    </ligand>
</feature>
<dbReference type="Pfam" id="PF20974">
    <property type="entry name" value="tRNA-synt_1c_C2"/>
    <property type="match status" value="1"/>
</dbReference>
<keyword evidence="2 7" id="KW-0436">Ligase</keyword>
<feature type="short sequence motif" description="'KMSKS' region" evidence="7">
    <location>
        <begin position="272"/>
        <end position="276"/>
    </location>
</feature>
<reference evidence="12 13" key="1">
    <citation type="submission" date="2017-02" db="EMBL/GenBank/DDBJ databases">
        <authorList>
            <person name="Peterson S.W."/>
        </authorList>
    </citation>
    <scope>NUCLEOTIDE SEQUENCE [LARGE SCALE GENOMIC DNA]</scope>
    <source>
        <strain evidence="12 13">ATCC 51222</strain>
    </source>
</reference>
<keyword evidence="13" id="KW-1185">Reference proteome</keyword>
<keyword evidence="4 7" id="KW-0067">ATP-binding</keyword>
<feature type="domain" description="tRNA synthetases class I (E and Q) anti-codon binding" evidence="11">
    <location>
        <begin position="461"/>
        <end position="536"/>
    </location>
</feature>
<dbReference type="InterPro" id="IPR049437">
    <property type="entry name" value="tRNA-synt_1c_C2"/>
</dbReference>
<comment type="catalytic activity">
    <reaction evidence="7">
        <text>tRNA(Gln) + L-glutamine + ATP = L-glutaminyl-tRNA(Gln) + AMP + diphosphate</text>
        <dbReference type="Rhea" id="RHEA:20121"/>
        <dbReference type="Rhea" id="RHEA-COMP:9662"/>
        <dbReference type="Rhea" id="RHEA-COMP:9681"/>
        <dbReference type="ChEBI" id="CHEBI:30616"/>
        <dbReference type="ChEBI" id="CHEBI:33019"/>
        <dbReference type="ChEBI" id="CHEBI:58359"/>
        <dbReference type="ChEBI" id="CHEBI:78442"/>
        <dbReference type="ChEBI" id="CHEBI:78521"/>
        <dbReference type="ChEBI" id="CHEBI:456215"/>
        <dbReference type="EC" id="6.1.1.18"/>
    </reaction>
</comment>
<dbReference type="FunFam" id="3.40.50.620:FF:000037">
    <property type="entry name" value="Glutamine--tRNA ligase cytoplasmic"/>
    <property type="match status" value="1"/>
</dbReference>
<organism evidence="12 13">
    <name type="scientific">Eubacterium coprostanoligenes</name>
    <dbReference type="NCBI Taxonomy" id="290054"/>
    <lineage>
        <taxon>Bacteria</taxon>
        <taxon>Bacillati</taxon>
        <taxon>Bacillota</taxon>
        <taxon>Clostridia</taxon>
        <taxon>Eubacteriales</taxon>
        <taxon>Eubacteriaceae</taxon>
        <taxon>Eubacterium</taxon>
    </lineage>
</organism>
<dbReference type="Pfam" id="PF03950">
    <property type="entry name" value="tRNA-synt_1c_C"/>
    <property type="match status" value="1"/>
</dbReference>
<feature type="short sequence motif" description="'HIGH' region" evidence="7">
    <location>
        <begin position="39"/>
        <end position="49"/>
    </location>
</feature>
<dbReference type="CDD" id="cd00807">
    <property type="entry name" value="GlnRS_core"/>
    <property type="match status" value="1"/>
</dbReference>
<dbReference type="PANTHER" id="PTHR43097">
    <property type="entry name" value="GLUTAMINE-TRNA LIGASE"/>
    <property type="match status" value="1"/>
</dbReference>
<dbReference type="GO" id="GO:0004819">
    <property type="term" value="F:glutamine-tRNA ligase activity"/>
    <property type="evidence" value="ECO:0007669"/>
    <property type="project" value="UniProtKB-UniRule"/>
</dbReference>
<evidence type="ECO:0000313" key="12">
    <source>
        <dbReference type="EMBL" id="SJZ70807.1"/>
    </source>
</evidence>
<evidence type="ECO:0000313" key="13">
    <source>
        <dbReference type="Proteomes" id="UP000190657"/>
    </source>
</evidence>
<dbReference type="NCBIfam" id="NF011291">
    <property type="entry name" value="PRK14703.1"/>
    <property type="match status" value="1"/>
</dbReference>
<dbReference type="NCBIfam" id="TIGR00440">
    <property type="entry name" value="glnS"/>
    <property type="match status" value="1"/>
</dbReference>
<evidence type="ECO:0000256" key="3">
    <source>
        <dbReference type="ARBA" id="ARBA00022741"/>
    </source>
</evidence>
<dbReference type="InterPro" id="IPR000924">
    <property type="entry name" value="Glu/Gln-tRNA-synth"/>
</dbReference>
<dbReference type="Pfam" id="PF00749">
    <property type="entry name" value="tRNA-synt_1c"/>
    <property type="match status" value="1"/>
</dbReference>
<dbReference type="EC" id="6.1.1.18" evidence="7"/>
<evidence type="ECO:0000259" key="11">
    <source>
        <dbReference type="Pfam" id="PF20974"/>
    </source>
</evidence>
<evidence type="ECO:0000256" key="5">
    <source>
        <dbReference type="ARBA" id="ARBA00022917"/>
    </source>
</evidence>
<dbReference type="AlphaFoldDB" id="A0A1T4MVG9"/>
<dbReference type="HAMAP" id="MF_00126">
    <property type="entry name" value="Gln_tRNA_synth"/>
    <property type="match status" value="1"/>
</dbReference>
<evidence type="ECO:0000259" key="10">
    <source>
        <dbReference type="Pfam" id="PF03950"/>
    </source>
</evidence>
<dbReference type="STRING" id="290054.SAMN02745114_01387"/>
<comment type="subcellular location">
    <subcellularLocation>
        <location evidence="7">Cytoplasm</location>
    </subcellularLocation>
</comment>
<dbReference type="InterPro" id="IPR014729">
    <property type="entry name" value="Rossmann-like_a/b/a_fold"/>
</dbReference>
<comment type="caution">
    <text evidence="7">Lacks conserved residue(s) required for the propagation of feature annotation.</text>
</comment>
<evidence type="ECO:0000256" key="4">
    <source>
        <dbReference type="ARBA" id="ARBA00022840"/>
    </source>
</evidence>
<feature type="binding site" evidence="7">
    <location>
        <position position="72"/>
    </location>
    <ligand>
        <name>L-glutamine</name>
        <dbReference type="ChEBI" id="CHEBI:58359"/>
    </ligand>
</feature>
<keyword evidence="3 7" id="KW-0547">Nucleotide-binding</keyword>
<evidence type="ECO:0000259" key="9">
    <source>
        <dbReference type="Pfam" id="PF00749"/>
    </source>
</evidence>
<dbReference type="InterPro" id="IPR022861">
    <property type="entry name" value="Gln_tRNA_ligase_bac"/>
</dbReference>
<dbReference type="GO" id="GO:0006424">
    <property type="term" value="P:glutamyl-tRNA aminoacylation"/>
    <property type="evidence" value="ECO:0007669"/>
    <property type="project" value="UniProtKB-UniRule"/>
</dbReference>
<dbReference type="InterPro" id="IPR011035">
    <property type="entry name" value="Ribosomal_bL25/Gln-tRNA_synth"/>
</dbReference>
<dbReference type="PANTHER" id="PTHR43097:SF5">
    <property type="entry name" value="GLUTAMATE--TRNA LIGASE"/>
    <property type="match status" value="1"/>
</dbReference>
<evidence type="ECO:0000256" key="6">
    <source>
        <dbReference type="ARBA" id="ARBA00023146"/>
    </source>
</evidence>
<dbReference type="Gene3D" id="2.40.240.10">
    <property type="entry name" value="Ribosomal Protein L25, Chain P"/>
    <property type="match status" value="2"/>
</dbReference>
<keyword evidence="5 7" id="KW-0648">Protein biosynthesis</keyword>
<keyword evidence="6 7" id="KW-0030">Aminoacyl-tRNA synthetase</keyword>
<feature type="domain" description="Glutamyl/glutaminyl-tRNA synthetase class Ib anti-codon binding" evidence="10">
    <location>
        <begin position="344"/>
        <end position="444"/>
    </location>
</feature>
<dbReference type="InterPro" id="IPR050132">
    <property type="entry name" value="Gln/Glu-tRNA_Ligase"/>
</dbReference>
<dbReference type="GO" id="GO:0005829">
    <property type="term" value="C:cytosol"/>
    <property type="evidence" value="ECO:0007669"/>
    <property type="project" value="TreeGrafter"/>
</dbReference>
<dbReference type="Proteomes" id="UP000190657">
    <property type="component" value="Unassembled WGS sequence"/>
</dbReference>
<dbReference type="InterPro" id="IPR020058">
    <property type="entry name" value="Glu/Gln-tRNA-synth_Ib_cat-dom"/>
</dbReference>
<dbReference type="InterPro" id="IPR020059">
    <property type="entry name" value="Glu/Gln-tRNA-synth_Ib_codon-bd"/>
</dbReference>
<evidence type="ECO:0000256" key="8">
    <source>
        <dbReference type="RuleBase" id="RU363037"/>
    </source>
</evidence>
<sequence length="560" mass="64875">MAIDEIKDEETVTQNFIHDFIDEDLKEGVYSRVQTRFPPEPNGYLHIGHAKAICINFGVKNKYNGVCNLRMDDTNPIKEDTEYVESIKEDIKWLGFDWDNIYFASDYFDYIYECAVKLIKKGLAYVDESSADEIREMRGTLTEPGKNSPYRDRPIEESLDLFQRMTDGEFEAGSKVLRAKIDMASPNMNMRDPIIYRIMYAHHHRTGDKWCVYPMYDFAHPLSDACEKVTHSLCSLEFENHRPLYDWVCDNCVEGEKPRQIEFARMNLNYTLTSKRKCLKLVQDKIVDGWDDPRMATISGMRRRGYPADAIRDFCEKIGVSKAYSVIDFAMLESCVRDSLNRNAKRAMAVVDPLKLIIDNYPEDKVEELEVEYHPDHEEFGKRTIPFGKELWIEKNDFMVEPISKYRRLFVGNEVRLYKAYCVTCTGYDLDENGEVIAVHATYDPETFGGDTPDGRKVRGTIHWVCANDCNTAEVRLYDRLFNVENPSDEEGVGSFEDNLNPDSLEVKTAYVEKALAGTHPGDRFQFMRIGYFCTDKDSKPDALVFNRTVQLRDSFNKKK</sequence>
<evidence type="ECO:0000256" key="1">
    <source>
        <dbReference type="ARBA" id="ARBA00022490"/>
    </source>
</evidence>
<dbReference type="EMBL" id="FUWW01000016">
    <property type="protein sequence ID" value="SJZ70807.1"/>
    <property type="molecule type" value="Genomic_DNA"/>
</dbReference>
<dbReference type="SUPFAM" id="SSF52374">
    <property type="entry name" value="Nucleotidylyl transferase"/>
    <property type="match status" value="1"/>
</dbReference>
<dbReference type="GO" id="GO:0005524">
    <property type="term" value="F:ATP binding"/>
    <property type="evidence" value="ECO:0007669"/>
    <property type="project" value="UniProtKB-UniRule"/>
</dbReference>
<protein>
    <recommendedName>
        <fullName evidence="7">Glutamine--tRNA ligase</fullName>
        <ecNumber evidence="7">6.1.1.18</ecNumber>
    </recommendedName>
    <alternativeName>
        <fullName evidence="7">Glutaminyl-tRNA synthetase</fullName>
        <shortName evidence="7">GlnRS</shortName>
    </alternativeName>
</protein>
<dbReference type="SUPFAM" id="SSF50715">
    <property type="entry name" value="Ribosomal protein L25-like"/>
    <property type="match status" value="1"/>
</dbReference>
<comment type="similarity">
    <text evidence="7 8">Belongs to the class-I aminoacyl-tRNA synthetase family.</text>
</comment>
<dbReference type="InterPro" id="IPR020056">
    <property type="entry name" value="Rbsml_bL25/Gln-tRNA_synth_N"/>
</dbReference>